<proteinExistence type="predicted"/>
<organism evidence="1 2">
    <name type="scientific">Vanilla planifolia</name>
    <name type="common">Vanilla</name>
    <dbReference type="NCBI Taxonomy" id="51239"/>
    <lineage>
        <taxon>Eukaryota</taxon>
        <taxon>Viridiplantae</taxon>
        <taxon>Streptophyta</taxon>
        <taxon>Embryophyta</taxon>
        <taxon>Tracheophyta</taxon>
        <taxon>Spermatophyta</taxon>
        <taxon>Magnoliopsida</taxon>
        <taxon>Liliopsida</taxon>
        <taxon>Asparagales</taxon>
        <taxon>Orchidaceae</taxon>
        <taxon>Vanilloideae</taxon>
        <taxon>Vanilleae</taxon>
        <taxon>Vanilla</taxon>
    </lineage>
</organism>
<dbReference type="OrthoDB" id="757282at2759"/>
<dbReference type="PANTHER" id="PTHR33168">
    <property type="entry name" value="STRESS INDUCED PROTEIN-RELATED"/>
    <property type="match status" value="1"/>
</dbReference>
<sequence length="101" mass="12259">MSHWFSGEQRYARIDGQSAVQKTEFSAILARRWWRRLWKRVIKEKKRAFDARPSPARLSYDLCSYAQNFDERPTWVEHDNLPWSFSARFAVPSRYREQFIS</sequence>
<gene>
    <name evidence="1" type="ORF">HPP92_008689</name>
</gene>
<dbReference type="EMBL" id="JADCNL010000004">
    <property type="protein sequence ID" value="KAG0484610.1"/>
    <property type="molecule type" value="Genomic_DNA"/>
</dbReference>
<accession>A0A835R336</accession>
<dbReference type="Proteomes" id="UP000636800">
    <property type="component" value="Unassembled WGS sequence"/>
</dbReference>
<protein>
    <submittedName>
        <fullName evidence="1">Uncharacterized protein</fullName>
    </submittedName>
</protein>
<evidence type="ECO:0000313" key="2">
    <source>
        <dbReference type="Proteomes" id="UP000636800"/>
    </source>
</evidence>
<comment type="caution">
    <text evidence="1">The sequence shown here is derived from an EMBL/GenBank/DDBJ whole genome shotgun (WGS) entry which is preliminary data.</text>
</comment>
<dbReference type="AlphaFoldDB" id="A0A835R336"/>
<reference evidence="1 2" key="1">
    <citation type="journal article" date="2020" name="Nat. Food">
        <title>A phased Vanilla planifolia genome enables genetic improvement of flavour and production.</title>
        <authorList>
            <person name="Hasing T."/>
            <person name="Tang H."/>
            <person name="Brym M."/>
            <person name="Khazi F."/>
            <person name="Huang T."/>
            <person name="Chambers A.H."/>
        </authorList>
    </citation>
    <scope>NUCLEOTIDE SEQUENCE [LARGE SCALE GENOMIC DNA]</scope>
    <source>
        <tissue evidence="1">Leaf</tissue>
    </source>
</reference>
<evidence type="ECO:0000313" key="1">
    <source>
        <dbReference type="EMBL" id="KAG0484610.1"/>
    </source>
</evidence>
<name>A0A835R336_VANPL</name>
<keyword evidence="2" id="KW-1185">Reference proteome</keyword>